<dbReference type="Proteomes" id="UP000243342">
    <property type="component" value="Unassembled WGS sequence"/>
</dbReference>
<feature type="region of interest" description="Disordered" evidence="1">
    <location>
        <begin position="152"/>
        <end position="175"/>
    </location>
</feature>
<sequence>MSYGDDQDVWAQVCADDSAAADAGRASSRPVRGSGERATGSTTDQQAEDAGDGGELLRKDEGPEGRSGQGQGLTGIPEVDQIADEARKLFGTLTDKAKDLRRYQEQRQPTPIEEAVRLLLPLRSKNPDVFDHLTRAGVELVRAYQAAVRNQERRWANERARRQRSERIDLDNDAD</sequence>
<evidence type="ECO:0000313" key="2">
    <source>
        <dbReference type="EMBL" id="OIV35617.1"/>
    </source>
</evidence>
<name>A0A1J7BQ93_9ACTN</name>
<accession>A0A1J7BQ93</accession>
<evidence type="ECO:0000313" key="3">
    <source>
        <dbReference type="Proteomes" id="UP000243342"/>
    </source>
</evidence>
<reference evidence="2 3" key="1">
    <citation type="submission" date="2016-10" db="EMBL/GenBank/DDBJ databases">
        <title>Genome sequence of Streptomyces gilvigriseus MUSC 26.</title>
        <authorList>
            <person name="Lee L.-H."/>
            <person name="Ser H.-L."/>
        </authorList>
    </citation>
    <scope>NUCLEOTIDE SEQUENCE [LARGE SCALE GENOMIC DNA]</scope>
    <source>
        <strain evidence="2 3">MUSC 26</strain>
    </source>
</reference>
<proteinExistence type="predicted"/>
<dbReference type="STRING" id="1428644.BIV57_20670"/>
<dbReference type="RefSeq" id="WP_071658433.1">
    <property type="nucleotide sequence ID" value="NZ_MLCF01000142.1"/>
</dbReference>
<dbReference type="OrthoDB" id="3853386at2"/>
<dbReference type="InterPro" id="IPR035183">
    <property type="entry name" value="DUF5304"/>
</dbReference>
<dbReference type="EMBL" id="MLCF01000142">
    <property type="protein sequence ID" value="OIV35617.1"/>
    <property type="molecule type" value="Genomic_DNA"/>
</dbReference>
<gene>
    <name evidence="2" type="ORF">BIV57_20670</name>
</gene>
<feature type="compositionally biased region" description="Basic and acidic residues" evidence="1">
    <location>
        <begin position="55"/>
        <end position="64"/>
    </location>
</feature>
<dbReference type="Pfam" id="PF17230">
    <property type="entry name" value="DUF5304"/>
    <property type="match status" value="1"/>
</dbReference>
<keyword evidence="3" id="KW-1185">Reference proteome</keyword>
<feature type="compositionally biased region" description="Low complexity" evidence="1">
    <location>
        <begin position="17"/>
        <end position="29"/>
    </location>
</feature>
<dbReference type="AlphaFoldDB" id="A0A1J7BQ93"/>
<feature type="region of interest" description="Disordered" evidence="1">
    <location>
        <begin position="17"/>
        <end position="80"/>
    </location>
</feature>
<organism evidence="2 3">
    <name type="scientific">Mangrovactinospora gilvigrisea</name>
    <dbReference type="NCBI Taxonomy" id="1428644"/>
    <lineage>
        <taxon>Bacteria</taxon>
        <taxon>Bacillati</taxon>
        <taxon>Actinomycetota</taxon>
        <taxon>Actinomycetes</taxon>
        <taxon>Kitasatosporales</taxon>
        <taxon>Streptomycetaceae</taxon>
        <taxon>Mangrovactinospora</taxon>
    </lineage>
</organism>
<evidence type="ECO:0000256" key="1">
    <source>
        <dbReference type="SAM" id="MobiDB-lite"/>
    </source>
</evidence>
<comment type="caution">
    <text evidence="2">The sequence shown here is derived from an EMBL/GenBank/DDBJ whole genome shotgun (WGS) entry which is preliminary data.</text>
</comment>
<protein>
    <submittedName>
        <fullName evidence="2">Uncharacterized protein</fullName>
    </submittedName>
</protein>